<name>A0A507DES9_9FUNG</name>
<dbReference type="Proteomes" id="UP000320475">
    <property type="component" value="Unassembled WGS sequence"/>
</dbReference>
<dbReference type="VEuPathDB" id="FungiDB:SeMB42_g01435"/>
<evidence type="ECO:0000313" key="1">
    <source>
        <dbReference type="EMBL" id="TPX49360.1"/>
    </source>
</evidence>
<organism evidence="1 2">
    <name type="scientific">Synchytrium endobioticum</name>
    <dbReference type="NCBI Taxonomy" id="286115"/>
    <lineage>
        <taxon>Eukaryota</taxon>
        <taxon>Fungi</taxon>
        <taxon>Fungi incertae sedis</taxon>
        <taxon>Chytridiomycota</taxon>
        <taxon>Chytridiomycota incertae sedis</taxon>
        <taxon>Chytridiomycetes</taxon>
        <taxon>Synchytriales</taxon>
        <taxon>Synchytriaceae</taxon>
        <taxon>Synchytrium</taxon>
    </lineage>
</organism>
<dbReference type="EMBL" id="QEAM01000035">
    <property type="protein sequence ID" value="TPX49360.1"/>
    <property type="molecule type" value="Genomic_DNA"/>
</dbReference>
<comment type="caution">
    <text evidence="1">The sequence shown here is derived from an EMBL/GenBank/DDBJ whole genome shotgun (WGS) entry which is preliminary data.</text>
</comment>
<accession>A0A507DES9</accession>
<dbReference type="AlphaFoldDB" id="A0A507DES9"/>
<reference evidence="1 2" key="1">
    <citation type="journal article" date="2019" name="Sci. Rep.">
        <title>Comparative genomics of chytrid fungi reveal insights into the obligate biotrophic and pathogenic lifestyle of Synchytrium endobioticum.</title>
        <authorList>
            <person name="van de Vossenberg B.T.L.H."/>
            <person name="Warris S."/>
            <person name="Nguyen H.D.T."/>
            <person name="van Gent-Pelzer M.P.E."/>
            <person name="Joly D.L."/>
            <person name="van de Geest H.C."/>
            <person name="Bonants P.J.M."/>
            <person name="Smith D.S."/>
            <person name="Levesque C.A."/>
            <person name="van der Lee T.A.J."/>
        </authorList>
    </citation>
    <scope>NUCLEOTIDE SEQUENCE [LARGE SCALE GENOMIC DNA]</scope>
    <source>
        <strain evidence="1 2">LEV6574</strain>
    </source>
</reference>
<protein>
    <submittedName>
        <fullName evidence="1">Uncharacterized protein</fullName>
    </submittedName>
</protein>
<sequence length="192" mass="21622">MPRASGCANIKGHHVAHYILSLAAPPESSQVYRLPKQTTEKPSPVSFRNNNIIYLYIKSLWVKSQKVKTEKKTKNIPPSTSMGIKYLWKYLTSFNVVKEKLGSVDFKQLFGVTGNTAPKETSMKCHREWGKVVDELDKVAASMKQAADDGRKRMPKSFYEKLDRSTRRLFLVNDDANTGLVAALESTLGPEE</sequence>
<evidence type="ECO:0000313" key="2">
    <source>
        <dbReference type="Proteomes" id="UP000320475"/>
    </source>
</evidence>
<gene>
    <name evidence="1" type="ORF">SeLEV6574_g01534</name>
</gene>
<proteinExistence type="predicted"/>